<dbReference type="EnsemblPlants" id="Ma03_t10400.2">
    <property type="protein sequence ID" value="Ma03_p10400.2"/>
    <property type="gene ID" value="Ma03_g10400"/>
</dbReference>
<gene>
    <name evidence="2" type="ORF">GSMUA_213370.1</name>
</gene>
<dbReference type="InParanoid" id="A0A804IAK3"/>
<sequence>MDNEASINRNQFDPEFTDALLRNPAGSTGSVEEEEKLYPEKSVTKVKPIEIIIFSKDDTCSVVKDMCIEEGSSSLEKVLLENKEVSEMSFSMINMNSDVNGQMTDNAAPATQDSKFISAVDKVVEEQNYSWSLSVAGEKPNTVDQVKSNSSVLKLSSELLLSAGESETDHNHVVPTSFDFSSDRRHCIDEANIEQNKIEDTCSTMTTLPFSDVEPDKSNVVKENSTSDMSKIMGDGCSITTHMISDVTVSNHSAAEGNPANSEMDVRVTDPTFESGAATTVKENRRGDRDSQEFVQVQNRSVSDMTVPDATTAPAQSLLYHSTHGDLNFSGPKASSGHIAYSGNISMRSDSSTTSTRSFAFPILQTEWNTSPVKMAKARKPRRWRMSLICCKF</sequence>
<accession>A0A804IAK3</accession>
<feature type="compositionally biased region" description="Basic and acidic residues" evidence="1">
    <location>
        <begin position="282"/>
        <end position="292"/>
    </location>
</feature>
<dbReference type="Gramene" id="Ma03_t10400.1">
    <property type="protein sequence ID" value="Ma03_p10400.1"/>
    <property type="gene ID" value="Ma03_g10400"/>
</dbReference>
<reference evidence="3" key="2">
    <citation type="submission" date="2021-05" db="UniProtKB">
        <authorList>
            <consortium name="EnsemblPlants"/>
        </authorList>
    </citation>
    <scope>IDENTIFICATION</scope>
    <source>
        <strain evidence="3">subsp. malaccensis</strain>
    </source>
</reference>
<dbReference type="EnsemblPlants" id="Ma03_t10400.4">
    <property type="protein sequence ID" value="Ma03_p10400.4"/>
    <property type="gene ID" value="Ma03_g10400"/>
</dbReference>
<evidence type="ECO:0000256" key="1">
    <source>
        <dbReference type="SAM" id="MobiDB-lite"/>
    </source>
</evidence>
<dbReference type="GO" id="GO:0009786">
    <property type="term" value="P:regulation of asymmetric cell division"/>
    <property type="evidence" value="ECO:0000318"/>
    <property type="project" value="GO_Central"/>
</dbReference>
<dbReference type="Proteomes" id="UP000012960">
    <property type="component" value="Unplaced"/>
</dbReference>
<keyword evidence="4" id="KW-1185">Reference proteome</keyword>
<name>A0A804IAK3_MUSAM</name>
<dbReference type="OrthoDB" id="1911032at2759"/>
<dbReference type="EMBL" id="HG996468">
    <property type="protein sequence ID" value="CAG1849751.1"/>
    <property type="molecule type" value="Genomic_DNA"/>
</dbReference>
<dbReference type="PANTHER" id="PTHR33914">
    <property type="entry name" value="18S PRE-RIBOSOMAL ASSEMBLY PROTEIN GAR2-LIKE PROTEIN"/>
    <property type="match status" value="1"/>
</dbReference>
<dbReference type="EnsemblPlants" id="Ma03_t10400.1">
    <property type="protein sequence ID" value="Ma03_p10400.1"/>
    <property type="gene ID" value="Ma03_g10400"/>
</dbReference>
<proteinExistence type="predicted"/>
<evidence type="ECO:0000313" key="4">
    <source>
        <dbReference type="Proteomes" id="UP000012960"/>
    </source>
</evidence>
<dbReference type="Gramene" id="Ma03_t10400.2">
    <property type="protein sequence ID" value="Ma03_p10400.2"/>
    <property type="gene ID" value="Ma03_g10400"/>
</dbReference>
<dbReference type="Gramene" id="Ma03_t10400.4">
    <property type="protein sequence ID" value="Ma03_p10400.4"/>
    <property type="gene ID" value="Ma03_g10400"/>
</dbReference>
<feature type="region of interest" description="Disordered" evidence="1">
    <location>
        <begin position="273"/>
        <end position="292"/>
    </location>
</feature>
<dbReference type="KEGG" id="mus:103977857"/>
<dbReference type="AlphaFoldDB" id="A0A804IAK3"/>
<protein>
    <submittedName>
        <fullName evidence="2">(wild Malaysian banana) hypothetical protein</fullName>
    </submittedName>
</protein>
<dbReference type="Gramene" id="Ma03_t10400.3">
    <property type="protein sequence ID" value="Ma03_p10400.3"/>
    <property type="gene ID" value="Ma03_g10400"/>
</dbReference>
<evidence type="ECO:0000313" key="2">
    <source>
        <dbReference type="EMBL" id="CAG1849751.1"/>
    </source>
</evidence>
<organism evidence="3 4">
    <name type="scientific">Musa acuminata subsp. malaccensis</name>
    <name type="common">Wild banana</name>
    <name type="synonym">Musa malaccensis</name>
    <dbReference type="NCBI Taxonomy" id="214687"/>
    <lineage>
        <taxon>Eukaryota</taxon>
        <taxon>Viridiplantae</taxon>
        <taxon>Streptophyta</taxon>
        <taxon>Embryophyta</taxon>
        <taxon>Tracheophyta</taxon>
        <taxon>Spermatophyta</taxon>
        <taxon>Magnoliopsida</taxon>
        <taxon>Liliopsida</taxon>
        <taxon>Zingiberales</taxon>
        <taxon>Musaceae</taxon>
        <taxon>Musa</taxon>
    </lineage>
</organism>
<feature type="compositionally biased region" description="Polar residues" evidence="1">
    <location>
        <begin position="1"/>
        <end position="11"/>
    </location>
</feature>
<dbReference type="InterPro" id="IPR040378">
    <property type="entry name" value="BASL"/>
</dbReference>
<dbReference type="PANTHER" id="PTHR33914:SF2">
    <property type="entry name" value="OS02G0582100 PROTEIN"/>
    <property type="match status" value="1"/>
</dbReference>
<feature type="region of interest" description="Disordered" evidence="1">
    <location>
        <begin position="1"/>
        <end position="34"/>
    </location>
</feature>
<dbReference type="EnsemblPlants" id="Ma03_t10400.3">
    <property type="protein sequence ID" value="Ma03_p10400.3"/>
    <property type="gene ID" value="Ma03_g10400"/>
</dbReference>
<evidence type="ECO:0000313" key="3">
    <source>
        <dbReference type="EnsemblPlants" id="Ma03_p10400.3"/>
    </source>
</evidence>
<dbReference type="FunCoup" id="A0A804IAK3">
    <property type="interactions" value="812"/>
</dbReference>
<reference evidence="2" key="1">
    <citation type="submission" date="2021-03" db="EMBL/GenBank/DDBJ databases">
        <authorList>
            <consortium name="Genoscope - CEA"/>
            <person name="William W."/>
        </authorList>
    </citation>
    <scope>NUCLEOTIDE SEQUENCE</scope>
    <source>
        <strain evidence="2">Doubled-haploid Pahang</strain>
    </source>
</reference>